<dbReference type="Pfam" id="PF05175">
    <property type="entry name" value="MTS"/>
    <property type="match status" value="1"/>
</dbReference>
<dbReference type="InterPro" id="IPR007848">
    <property type="entry name" value="Small_mtfrase_dom"/>
</dbReference>
<feature type="region of interest" description="Disordered" evidence="3">
    <location>
        <begin position="186"/>
        <end position="208"/>
    </location>
</feature>
<evidence type="ECO:0000256" key="3">
    <source>
        <dbReference type="SAM" id="MobiDB-lite"/>
    </source>
</evidence>
<keyword evidence="1 6" id="KW-0489">Methyltransferase</keyword>
<feature type="domain" description="Methyltransferase small" evidence="4">
    <location>
        <begin position="224"/>
        <end position="388"/>
    </location>
</feature>
<dbReference type="SUPFAM" id="SSF53335">
    <property type="entry name" value="S-adenosyl-L-methionine-dependent methyltransferases"/>
    <property type="match status" value="1"/>
</dbReference>
<evidence type="ECO:0000259" key="5">
    <source>
        <dbReference type="Pfam" id="PF26049"/>
    </source>
</evidence>
<evidence type="ECO:0000256" key="1">
    <source>
        <dbReference type="ARBA" id="ARBA00022603"/>
    </source>
</evidence>
<evidence type="ECO:0000313" key="7">
    <source>
        <dbReference type="Proteomes" id="UP000831786"/>
    </source>
</evidence>
<dbReference type="GO" id="GO:0032259">
    <property type="term" value="P:methylation"/>
    <property type="evidence" value="ECO:0007669"/>
    <property type="project" value="UniProtKB-KW"/>
</dbReference>
<evidence type="ECO:0000256" key="2">
    <source>
        <dbReference type="ARBA" id="ARBA00022679"/>
    </source>
</evidence>
<dbReference type="PANTHER" id="PTHR47816:SF5">
    <property type="entry name" value="RIBOSOMAL RNA LARGE SUBUNIT METHYLTRANSFERASE G"/>
    <property type="match status" value="1"/>
</dbReference>
<accession>A0ABY4FRB7</accession>
<dbReference type="InterPro" id="IPR029063">
    <property type="entry name" value="SAM-dependent_MTases_sf"/>
</dbReference>
<name>A0ABY4FRB7_9MICO</name>
<reference evidence="6 7" key="1">
    <citation type="submission" date="2022-04" db="EMBL/GenBank/DDBJ databases">
        <title>Leucobacter sp. isolated from rhizosphere of garlic.</title>
        <authorList>
            <person name="Won M."/>
            <person name="Lee C.-M."/>
            <person name="Woen H.-Y."/>
            <person name="Kwon S.-W."/>
        </authorList>
    </citation>
    <scope>NUCLEOTIDE SEQUENCE [LARGE SCALE GENOMIC DNA]</scope>
    <source>
        <strain evidence="6 7">H21R-40</strain>
    </source>
</reference>
<organism evidence="6 7">
    <name type="scientific">Leucobacter allii</name>
    <dbReference type="NCBI Taxonomy" id="2932247"/>
    <lineage>
        <taxon>Bacteria</taxon>
        <taxon>Bacillati</taxon>
        <taxon>Actinomycetota</taxon>
        <taxon>Actinomycetes</taxon>
        <taxon>Micrococcales</taxon>
        <taxon>Microbacteriaceae</taxon>
        <taxon>Leucobacter</taxon>
    </lineage>
</organism>
<gene>
    <name evidence="6" type="ORF">MUN78_01585</name>
</gene>
<keyword evidence="2" id="KW-0808">Transferase</keyword>
<dbReference type="GO" id="GO:0008168">
    <property type="term" value="F:methyltransferase activity"/>
    <property type="evidence" value="ECO:0007669"/>
    <property type="project" value="UniProtKB-KW"/>
</dbReference>
<sequence>MRERLRTLFAALSRAPDFDAPELQAFDAADELLLLTLAQEIADAGTPIGAGELVVIGDHHGALALGAASVLGLHGIRVYQDPLLGERALHANAARLGIDAPASHGALDAALLGGARLVLLRLPRGLDALAEIAEAIARCAAPDVRVLAGGRVKHMTLAQNQVLARSFALVRAGLARRKARVLTASAPVANGDGSKNGPASSGGAGPAPRWGSDPALSFRVAAFGATFGGPTLDRGSRLLLAGLDDAAPGARRIVDLGCGTGVLAVSAALARPEARVIATDQSSAAVAATRCTAEAAGVAERIEIHRADALEAVPEGWAELILLNPPFHTGATVHAGVAHRLIRSCARVLAPGGELRLVFNSPLAYRPLVEREIGPARQIDRDRTFTVLAARRR</sequence>
<feature type="domain" description="RlmG N-terminal" evidence="5">
    <location>
        <begin position="11"/>
        <end position="185"/>
    </location>
</feature>
<dbReference type="InterPro" id="IPR058679">
    <property type="entry name" value="RlmG_N"/>
</dbReference>
<evidence type="ECO:0000259" key="4">
    <source>
        <dbReference type="Pfam" id="PF05175"/>
    </source>
</evidence>
<evidence type="ECO:0000313" key="6">
    <source>
        <dbReference type="EMBL" id="UOQ58825.1"/>
    </source>
</evidence>
<dbReference type="Gene3D" id="3.40.50.150">
    <property type="entry name" value="Vaccinia Virus protein VP39"/>
    <property type="match status" value="2"/>
</dbReference>
<keyword evidence="7" id="KW-1185">Reference proteome</keyword>
<dbReference type="Proteomes" id="UP000831786">
    <property type="component" value="Chromosome"/>
</dbReference>
<proteinExistence type="predicted"/>
<dbReference type="Pfam" id="PF26049">
    <property type="entry name" value="RLMG_N"/>
    <property type="match status" value="1"/>
</dbReference>
<protein>
    <submittedName>
        <fullName evidence="6">Methyltransferase</fullName>
    </submittedName>
</protein>
<dbReference type="PANTHER" id="PTHR47816">
    <property type="entry name" value="RIBOSOMAL RNA SMALL SUBUNIT METHYLTRANSFERASE C"/>
    <property type="match status" value="1"/>
</dbReference>
<dbReference type="CDD" id="cd02440">
    <property type="entry name" value="AdoMet_MTases"/>
    <property type="match status" value="1"/>
</dbReference>
<dbReference type="EMBL" id="CP095045">
    <property type="protein sequence ID" value="UOQ58825.1"/>
    <property type="molecule type" value="Genomic_DNA"/>
</dbReference>
<dbReference type="InterPro" id="IPR046977">
    <property type="entry name" value="RsmC/RlmG"/>
</dbReference>